<comment type="caution">
    <text evidence="3">The sequence shown here is derived from an EMBL/GenBank/DDBJ whole genome shotgun (WGS) entry which is preliminary data.</text>
</comment>
<dbReference type="OrthoDB" id="9793489at2"/>
<dbReference type="Gene3D" id="3.40.710.10">
    <property type="entry name" value="DD-peptidase/beta-lactamase superfamily"/>
    <property type="match status" value="1"/>
</dbReference>
<dbReference type="PANTHER" id="PTHR46825">
    <property type="entry name" value="D-ALANYL-D-ALANINE-CARBOXYPEPTIDASE/ENDOPEPTIDASE AMPH"/>
    <property type="match status" value="1"/>
</dbReference>
<dbReference type="EMBL" id="PYLS01000005">
    <property type="protein sequence ID" value="PST83444.1"/>
    <property type="molecule type" value="Genomic_DNA"/>
</dbReference>
<dbReference type="InterPro" id="IPR012338">
    <property type="entry name" value="Beta-lactam/transpept-like"/>
</dbReference>
<evidence type="ECO:0000259" key="2">
    <source>
        <dbReference type="Pfam" id="PF00144"/>
    </source>
</evidence>
<reference evidence="3 4" key="1">
    <citation type="submission" date="2018-03" db="EMBL/GenBank/DDBJ databases">
        <authorList>
            <person name="Keele B.F."/>
        </authorList>
    </citation>
    <scope>NUCLEOTIDE SEQUENCE [LARGE SCALE GENOMIC DNA]</scope>
    <source>
        <strain evidence="3 4">YL28-9</strain>
    </source>
</reference>
<dbReference type="Proteomes" id="UP000240912">
    <property type="component" value="Unassembled WGS sequence"/>
</dbReference>
<feature type="signal peptide" evidence="1">
    <location>
        <begin position="1"/>
        <end position="21"/>
    </location>
</feature>
<keyword evidence="1" id="KW-0732">Signal</keyword>
<dbReference type="AlphaFoldDB" id="A0A2T3HLY7"/>
<dbReference type="InterPro" id="IPR050491">
    <property type="entry name" value="AmpC-like"/>
</dbReference>
<evidence type="ECO:0000313" key="3">
    <source>
        <dbReference type="EMBL" id="PST83444.1"/>
    </source>
</evidence>
<proteinExistence type="predicted"/>
<dbReference type="SUPFAM" id="SSF56601">
    <property type="entry name" value="beta-lactamase/transpeptidase-like"/>
    <property type="match status" value="1"/>
</dbReference>
<sequence>MKKILRALLILALAPFCSLHAQQQGLADSLFSRLTESYNAARYPELYQMLSDTFRQRVPEKDITAFFANALRAGLGNMVSGQVVHRENGQFYYLVRFERGSRSFIFMPDAAKKIAFMMWRPLRETAQIYTNNPRNTGFLKQADSLVRGFMSVAGNSALAMAVATGRRTDTLYYGTPAFDHAEHTTGTTVFEIGSITKTFTGAALAAALNAGKLNLDDDIRKFLPGSYPDLHRQGRAVRIRDLATHRSGLPRMPADFETQPGYSADDPYRSYSREALLGYLRLVKPDTVPGTREVYSNLGIAVLGLVLERAVKAPVAEQISAKILQPLEMQHTSFAPKAAEATLARGYSGQTGKAAGYWTMNVFDPAGGLKSTLPDMLNYLRANMERKEPVLRTAQLAVAGSGPRKSGLCWVLDGDDGLVWHNGGTAGFRSFLGFNPSKATGIVVLSNSDTSVDALAGKLLKMLGGSVQH</sequence>
<feature type="domain" description="Beta-lactamase-related" evidence="2">
    <location>
        <begin position="143"/>
        <end position="454"/>
    </location>
</feature>
<protein>
    <recommendedName>
        <fullName evidence="2">Beta-lactamase-related domain-containing protein</fullName>
    </recommendedName>
</protein>
<evidence type="ECO:0000313" key="4">
    <source>
        <dbReference type="Proteomes" id="UP000240912"/>
    </source>
</evidence>
<accession>A0A2T3HLY7</accession>
<dbReference type="InterPro" id="IPR001466">
    <property type="entry name" value="Beta-lactam-related"/>
</dbReference>
<dbReference type="Pfam" id="PF00144">
    <property type="entry name" value="Beta-lactamase"/>
    <property type="match status" value="1"/>
</dbReference>
<feature type="chain" id="PRO_5015734884" description="Beta-lactamase-related domain-containing protein" evidence="1">
    <location>
        <begin position="22"/>
        <end position="469"/>
    </location>
</feature>
<name>A0A2T3HLY7_9SPHI</name>
<organism evidence="3 4">
    <name type="scientific">Pedobacter yulinensis</name>
    <dbReference type="NCBI Taxonomy" id="2126353"/>
    <lineage>
        <taxon>Bacteria</taxon>
        <taxon>Pseudomonadati</taxon>
        <taxon>Bacteroidota</taxon>
        <taxon>Sphingobacteriia</taxon>
        <taxon>Sphingobacteriales</taxon>
        <taxon>Sphingobacteriaceae</taxon>
        <taxon>Pedobacter</taxon>
    </lineage>
</organism>
<keyword evidence="4" id="KW-1185">Reference proteome</keyword>
<gene>
    <name evidence="3" type="ORF">C7T94_12840</name>
</gene>
<dbReference type="RefSeq" id="WP_107215704.1">
    <property type="nucleotide sequence ID" value="NZ_KZ686269.1"/>
</dbReference>
<evidence type="ECO:0000256" key="1">
    <source>
        <dbReference type="SAM" id="SignalP"/>
    </source>
</evidence>
<dbReference type="PANTHER" id="PTHR46825:SF8">
    <property type="entry name" value="BETA-LACTAMASE-RELATED"/>
    <property type="match status" value="1"/>
</dbReference>